<dbReference type="EMBL" id="NPIC01000002">
    <property type="protein sequence ID" value="RDL38547.1"/>
    <property type="molecule type" value="Genomic_DNA"/>
</dbReference>
<sequence>MATDLEPRKVPLEVLHLSMPRTGSVSMKAAYEILGLPTYHGFVYIENGADQIEWEKACDAKYYGKGKPYTRADFDNFLGGYAVLSDFPVLGFTEEFLEMYPDAKVVLVERDIEKWYHSFNTHIITAMYNWMTWVMLNMVEPFIRTRPAGTIIKMEYGMFNCSNKAEFQASARDTYRRHYAKVRELTPKENLLEYKLGSGWEPLCTFLGKDIPDVEFPFLNESKEFAIWMHNMQKRELARGVKVIAKALIPAGGLILAALYYRFYLV</sequence>
<keyword evidence="1" id="KW-1133">Transmembrane helix</keyword>
<reference evidence="2 3" key="1">
    <citation type="journal article" date="2018" name="IMA Fungus">
        <title>IMA Genome-F 9: Draft genome sequence of Annulohypoxylon stygium, Aspergillus mulundensis, Berkeleyomyces basicola (syn. Thielaviopsis basicola), Ceratocystis smalleyi, two Cercospora beticola strains, Coleophoma cylindrospora, Fusarium fracticaudum, Phialophora cf. hyalina, and Morchella septimelata.</title>
        <authorList>
            <person name="Wingfield B.D."/>
            <person name="Bills G.F."/>
            <person name="Dong Y."/>
            <person name="Huang W."/>
            <person name="Nel W.J."/>
            <person name="Swalarsk-Parry B.S."/>
            <person name="Vaghefi N."/>
            <person name="Wilken P.M."/>
            <person name="An Z."/>
            <person name="de Beer Z.W."/>
            <person name="De Vos L."/>
            <person name="Chen L."/>
            <person name="Duong T.A."/>
            <person name="Gao Y."/>
            <person name="Hammerbacher A."/>
            <person name="Kikkert J.R."/>
            <person name="Li Y."/>
            <person name="Li H."/>
            <person name="Li K."/>
            <person name="Li Q."/>
            <person name="Liu X."/>
            <person name="Ma X."/>
            <person name="Naidoo K."/>
            <person name="Pethybridge S.J."/>
            <person name="Sun J."/>
            <person name="Steenkamp E.T."/>
            <person name="van der Nest M.A."/>
            <person name="van Wyk S."/>
            <person name="Wingfield M.J."/>
            <person name="Xiong C."/>
            <person name="Yue Q."/>
            <person name="Zhang X."/>
        </authorList>
    </citation>
    <scope>NUCLEOTIDE SEQUENCE [LARGE SCALE GENOMIC DNA]</scope>
    <source>
        <strain evidence="2 3">BP 5553</strain>
    </source>
</reference>
<dbReference type="SUPFAM" id="SSF52540">
    <property type="entry name" value="P-loop containing nucleoside triphosphate hydrolases"/>
    <property type="match status" value="1"/>
</dbReference>
<evidence type="ECO:0000256" key="1">
    <source>
        <dbReference type="SAM" id="Phobius"/>
    </source>
</evidence>
<dbReference type="InterPro" id="IPR027417">
    <property type="entry name" value="P-loop_NTPase"/>
</dbReference>
<dbReference type="PANTHER" id="PTHR36978:SF4">
    <property type="entry name" value="P-LOOP CONTAINING NUCLEOSIDE TRIPHOSPHATE HYDROLASE PROTEIN"/>
    <property type="match status" value="1"/>
</dbReference>
<evidence type="ECO:0000313" key="2">
    <source>
        <dbReference type="EMBL" id="RDL38547.1"/>
    </source>
</evidence>
<keyword evidence="1" id="KW-0472">Membrane</keyword>
<dbReference type="STRING" id="2656787.A0A370TSP2"/>
<keyword evidence="3" id="KW-1185">Reference proteome</keyword>
<dbReference type="RefSeq" id="XP_031871203.1">
    <property type="nucleotide sequence ID" value="XM_032011510.1"/>
</dbReference>
<feature type="transmembrane region" description="Helical" evidence="1">
    <location>
        <begin position="243"/>
        <end position="263"/>
    </location>
</feature>
<dbReference type="OrthoDB" id="408152at2759"/>
<protein>
    <submittedName>
        <fullName evidence="2">Uncharacterized protein</fullName>
    </submittedName>
</protein>
<keyword evidence="1" id="KW-0812">Transmembrane</keyword>
<accession>A0A370TSP2</accession>
<name>A0A370TSP2_9HELO</name>
<dbReference type="InterPro" id="IPR040632">
    <property type="entry name" value="Sulfotransfer_4"/>
</dbReference>
<proteinExistence type="predicted"/>
<dbReference type="Pfam" id="PF17784">
    <property type="entry name" value="Sulfotransfer_4"/>
    <property type="match status" value="1"/>
</dbReference>
<dbReference type="Proteomes" id="UP000254866">
    <property type="component" value="Unassembled WGS sequence"/>
</dbReference>
<dbReference type="Gene3D" id="3.40.50.300">
    <property type="entry name" value="P-loop containing nucleotide triphosphate hydrolases"/>
    <property type="match status" value="1"/>
</dbReference>
<organism evidence="2 3">
    <name type="scientific">Venustampulla echinocandica</name>
    <dbReference type="NCBI Taxonomy" id="2656787"/>
    <lineage>
        <taxon>Eukaryota</taxon>
        <taxon>Fungi</taxon>
        <taxon>Dikarya</taxon>
        <taxon>Ascomycota</taxon>
        <taxon>Pezizomycotina</taxon>
        <taxon>Leotiomycetes</taxon>
        <taxon>Helotiales</taxon>
        <taxon>Pleuroascaceae</taxon>
        <taxon>Venustampulla</taxon>
    </lineage>
</organism>
<dbReference type="AlphaFoldDB" id="A0A370TSP2"/>
<dbReference type="PANTHER" id="PTHR36978">
    <property type="entry name" value="P-LOOP CONTAINING NUCLEOTIDE TRIPHOSPHATE HYDROLASE"/>
    <property type="match status" value="1"/>
</dbReference>
<comment type="caution">
    <text evidence="2">The sequence shown here is derived from an EMBL/GenBank/DDBJ whole genome shotgun (WGS) entry which is preliminary data.</text>
</comment>
<dbReference type="GeneID" id="43595736"/>
<gene>
    <name evidence="2" type="ORF">BP5553_02887</name>
</gene>
<evidence type="ECO:0000313" key="3">
    <source>
        <dbReference type="Proteomes" id="UP000254866"/>
    </source>
</evidence>